<evidence type="ECO:0000256" key="1">
    <source>
        <dbReference type="SAM" id="SignalP"/>
    </source>
</evidence>
<keyword evidence="1" id="KW-0732">Signal</keyword>
<proteinExistence type="predicted"/>
<organism evidence="2">
    <name type="scientific">Lotharella globosa</name>
    <dbReference type="NCBI Taxonomy" id="91324"/>
    <lineage>
        <taxon>Eukaryota</taxon>
        <taxon>Sar</taxon>
        <taxon>Rhizaria</taxon>
        <taxon>Cercozoa</taxon>
        <taxon>Chlorarachniophyceae</taxon>
        <taxon>Lotharella</taxon>
    </lineage>
</organism>
<protein>
    <submittedName>
        <fullName evidence="2">Uncharacterized protein</fullName>
    </submittedName>
</protein>
<gene>
    <name evidence="2" type="ORF">LGLO00237_LOCUS23986</name>
</gene>
<sequence>MNCFWRGSVHALAALASFANAKDPLRSLADKIHDVTATPVESSANGETSAGVETGARVKTLGAYGKCDLRYYGEKGVGPPHTHIFQYDLQLHQDPYAFDAKVSLKNHGDKKATKHVKVKFYASLDKKHVKVKFYASLDQNFGPHDLAHGFLGEASTKHLGLTTRLTAS</sequence>
<name>A0A7S4DUZ7_9EUKA</name>
<dbReference type="EMBL" id="HBIV01033631">
    <property type="protein sequence ID" value="CAE0672336.1"/>
    <property type="molecule type" value="Transcribed_RNA"/>
</dbReference>
<evidence type="ECO:0000313" key="2">
    <source>
        <dbReference type="EMBL" id="CAE0672336.1"/>
    </source>
</evidence>
<accession>A0A7S4DUZ7</accession>
<feature type="signal peptide" evidence="1">
    <location>
        <begin position="1"/>
        <end position="21"/>
    </location>
</feature>
<feature type="chain" id="PRO_5030826140" evidence="1">
    <location>
        <begin position="22"/>
        <end position="168"/>
    </location>
</feature>
<dbReference type="AlphaFoldDB" id="A0A7S4DUZ7"/>
<reference evidence="2" key="1">
    <citation type="submission" date="2021-01" db="EMBL/GenBank/DDBJ databases">
        <authorList>
            <person name="Corre E."/>
            <person name="Pelletier E."/>
            <person name="Niang G."/>
            <person name="Scheremetjew M."/>
            <person name="Finn R."/>
            <person name="Kale V."/>
            <person name="Holt S."/>
            <person name="Cochrane G."/>
            <person name="Meng A."/>
            <person name="Brown T."/>
            <person name="Cohen L."/>
        </authorList>
    </citation>
    <scope>NUCLEOTIDE SEQUENCE</scope>
    <source>
        <strain evidence="2">CCCM811</strain>
    </source>
</reference>